<sequence>MIKKWNGTLFGTLGLTVLLSFLHGAGGELLFLSAYKYSAIVESLGLAVAVLTIFYALPVFACFRTKYWAVLAFLFVLSPLGSLLFFFIGGLFFSVAEDDLGAGILWFITTGINLVSVVLGTLLGGLTNLMLHSRRMLNS</sequence>
<dbReference type="Proteomes" id="UP001527202">
    <property type="component" value="Unassembled WGS sequence"/>
</dbReference>
<organism evidence="3 4">
    <name type="scientific">Paenibacillus chitinolyticus</name>
    <dbReference type="NCBI Taxonomy" id="79263"/>
    <lineage>
        <taxon>Bacteria</taxon>
        <taxon>Bacillati</taxon>
        <taxon>Bacillota</taxon>
        <taxon>Bacilli</taxon>
        <taxon>Bacillales</taxon>
        <taxon>Paenibacillaceae</taxon>
        <taxon>Paenibacillus</taxon>
    </lineage>
</organism>
<proteinExistence type="predicted"/>
<dbReference type="KEGG" id="pchi:PC41400_07835"/>
<feature type="transmembrane region" description="Helical" evidence="1">
    <location>
        <begin position="104"/>
        <end position="131"/>
    </location>
</feature>
<evidence type="ECO:0000313" key="4">
    <source>
        <dbReference type="Proteomes" id="UP000288943"/>
    </source>
</evidence>
<evidence type="ECO:0000313" key="5">
    <source>
        <dbReference type="Proteomes" id="UP001527202"/>
    </source>
</evidence>
<feature type="transmembrane region" description="Helical" evidence="1">
    <location>
        <begin position="34"/>
        <end position="57"/>
    </location>
</feature>
<dbReference type="AlphaFoldDB" id="A0A410WT55"/>
<evidence type="ECO:0000256" key="1">
    <source>
        <dbReference type="SAM" id="Phobius"/>
    </source>
</evidence>
<dbReference type="RefSeq" id="WP_042229166.1">
    <property type="nucleotide sequence ID" value="NZ_CP026520.1"/>
</dbReference>
<accession>A0A410WT55</accession>
<dbReference type="GeneID" id="95374722"/>
<keyword evidence="1" id="KW-0472">Membrane</keyword>
<keyword evidence="1" id="KW-0812">Transmembrane</keyword>
<dbReference type="EMBL" id="JAMDMJ010000008">
    <property type="protein sequence ID" value="MCY9595829.1"/>
    <property type="molecule type" value="Genomic_DNA"/>
</dbReference>
<reference evidence="2 5" key="2">
    <citation type="submission" date="2022-05" db="EMBL/GenBank/DDBJ databases">
        <title>Genome Sequencing of Bee-Associated Microbes.</title>
        <authorList>
            <person name="Dunlap C."/>
        </authorList>
    </citation>
    <scope>NUCLEOTIDE SEQUENCE [LARGE SCALE GENOMIC DNA]</scope>
    <source>
        <strain evidence="2 5">NRRL B-23120</strain>
    </source>
</reference>
<gene>
    <name evidence="2" type="ORF">M5X16_08595</name>
    <name evidence="3" type="ORF">PC41400_07835</name>
</gene>
<dbReference type="EMBL" id="CP026520">
    <property type="protein sequence ID" value="QAV17579.1"/>
    <property type="molecule type" value="Genomic_DNA"/>
</dbReference>
<dbReference type="Proteomes" id="UP000288943">
    <property type="component" value="Chromosome"/>
</dbReference>
<keyword evidence="5" id="KW-1185">Reference proteome</keyword>
<evidence type="ECO:0000313" key="3">
    <source>
        <dbReference type="EMBL" id="QAV17579.1"/>
    </source>
</evidence>
<name>A0A410WT55_9BACL</name>
<dbReference type="OrthoDB" id="2612072at2"/>
<protein>
    <submittedName>
        <fullName evidence="3">Uncharacterized protein</fullName>
    </submittedName>
</protein>
<reference evidence="3 4" key="1">
    <citation type="submission" date="2018-01" db="EMBL/GenBank/DDBJ databases">
        <title>The whole genome sequencing and assembly of Paenibacillus chitinolyticus KCCM 41400 strain.</title>
        <authorList>
            <person name="Kim J.-Y."/>
            <person name="Park M.-K."/>
            <person name="Lee Y.-J."/>
            <person name="Yi H."/>
            <person name="Bahn Y.-S."/>
            <person name="Kim J.F."/>
            <person name="Lee D.-W."/>
        </authorList>
    </citation>
    <scope>NUCLEOTIDE SEQUENCE [LARGE SCALE GENOMIC DNA]</scope>
    <source>
        <strain evidence="3 4">KCCM 41400</strain>
    </source>
</reference>
<keyword evidence="1" id="KW-1133">Transmembrane helix</keyword>
<feature type="transmembrane region" description="Helical" evidence="1">
    <location>
        <begin position="69"/>
        <end position="92"/>
    </location>
</feature>
<evidence type="ECO:0000313" key="2">
    <source>
        <dbReference type="EMBL" id="MCY9595829.1"/>
    </source>
</evidence>